<evidence type="ECO:0000256" key="1">
    <source>
        <dbReference type="ARBA" id="ARBA00022837"/>
    </source>
</evidence>
<dbReference type="Gene3D" id="1.10.238.10">
    <property type="entry name" value="EF-hand"/>
    <property type="match status" value="1"/>
</dbReference>
<sequence length="237" mass="26732">MASPSGRYFSSSQSYAPSAPSLPESYDQLQQQQERFGYGYQSGYGYYGQHETSYGHRSSFPPGTHPDVIRSFELVDRDRSGFIDEIELQQALSSGYQRFSLRTIRLLVFIFTNPCDSLRIGPSEFAALWSCLGQWRGIFERFDRDRSGKIDAVELRDALCSLGYALPPSVLQLLISKYEDGSGRRLELSFDSFVECGMIVKGLTEKFKEKDPGYSGSATLTYDSFMSMAIPFLVSYC</sequence>
<dbReference type="GO" id="GO:0005509">
    <property type="term" value="F:calcium ion binding"/>
    <property type="evidence" value="ECO:0007669"/>
    <property type="project" value="InterPro"/>
</dbReference>
<dbReference type="GeneID" id="110817244"/>
<feature type="compositionally biased region" description="Low complexity" evidence="2">
    <location>
        <begin position="10"/>
        <end position="21"/>
    </location>
</feature>
<dbReference type="Pfam" id="PF13405">
    <property type="entry name" value="EF-hand_6"/>
    <property type="match status" value="1"/>
</dbReference>
<dbReference type="InterPro" id="IPR002048">
    <property type="entry name" value="EF_hand_dom"/>
</dbReference>
<dbReference type="SUPFAM" id="SSF47473">
    <property type="entry name" value="EF-hand"/>
    <property type="match status" value="1"/>
</dbReference>
<proteinExistence type="evidence at transcript level"/>
<dbReference type="AlphaFoldDB" id="A0A3S8V2K6"/>
<dbReference type="SMART" id="SM00054">
    <property type="entry name" value="EFh"/>
    <property type="match status" value="2"/>
</dbReference>
<dbReference type="InterPro" id="IPR044590">
    <property type="entry name" value="CML48/49/50"/>
</dbReference>
<evidence type="ECO:0000313" key="4">
    <source>
        <dbReference type="EMBL" id="AZL94087.1"/>
    </source>
</evidence>
<dbReference type="OrthoDB" id="186625at2759"/>
<dbReference type="PROSITE" id="PS50222">
    <property type="entry name" value="EF_HAND_2"/>
    <property type="match status" value="2"/>
</dbReference>
<organism evidence="4">
    <name type="scientific">Carica papaya</name>
    <name type="common">Papaya</name>
    <dbReference type="NCBI Taxonomy" id="3649"/>
    <lineage>
        <taxon>Eukaryota</taxon>
        <taxon>Viridiplantae</taxon>
        <taxon>Streptophyta</taxon>
        <taxon>Embryophyta</taxon>
        <taxon>Tracheophyta</taxon>
        <taxon>Spermatophyta</taxon>
        <taxon>Magnoliopsida</taxon>
        <taxon>eudicotyledons</taxon>
        <taxon>Gunneridae</taxon>
        <taxon>Pentapetalae</taxon>
        <taxon>rosids</taxon>
        <taxon>malvids</taxon>
        <taxon>Brassicales</taxon>
        <taxon>Caricaceae</taxon>
        <taxon>Carica</taxon>
    </lineage>
</organism>
<feature type="region of interest" description="Disordered" evidence="2">
    <location>
        <begin position="1"/>
        <end position="29"/>
    </location>
</feature>
<dbReference type="CDD" id="cd16180">
    <property type="entry name" value="EFh_PEF_Group_I"/>
    <property type="match status" value="1"/>
</dbReference>
<dbReference type="PROSITE" id="PS00018">
    <property type="entry name" value="EF_HAND_1"/>
    <property type="match status" value="2"/>
</dbReference>
<evidence type="ECO:0000256" key="2">
    <source>
        <dbReference type="SAM" id="MobiDB-lite"/>
    </source>
</evidence>
<dbReference type="PANTHER" id="PTHR46824">
    <property type="entry name" value="CALCIUM-BINDING PROTEIN CML48-RELATED"/>
    <property type="match status" value="1"/>
</dbReference>
<dbReference type="EMBL" id="MH032817">
    <property type="protein sequence ID" value="AZL94087.1"/>
    <property type="molecule type" value="mRNA"/>
</dbReference>
<dbReference type="RefSeq" id="XP_021901388.1">
    <property type="nucleotide sequence ID" value="XM_022045696.1"/>
</dbReference>
<keyword evidence="1" id="KW-0106">Calcium</keyword>
<name>A0A3S8V2K6_CARPA</name>
<protein>
    <submittedName>
        <fullName evidence="4">Calmodulin-like protein 48</fullName>
    </submittedName>
</protein>
<feature type="domain" description="EF-hand" evidence="3">
    <location>
        <begin position="130"/>
        <end position="165"/>
    </location>
</feature>
<dbReference type="Pfam" id="PF13202">
    <property type="entry name" value="EF-hand_5"/>
    <property type="match status" value="1"/>
</dbReference>
<accession>A0A3S8V2K6</accession>
<feature type="domain" description="EF-hand" evidence="3">
    <location>
        <begin position="63"/>
        <end position="98"/>
    </location>
</feature>
<dbReference type="InterPro" id="IPR011992">
    <property type="entry name" value="EF-hand-dom_pair"/>
</dbReference>
<evidence type="ECO:0000259" key="3">
    <source>
        <dbReference type="PROSITE" id="PS50222"/>
    </source>
</evidence>
<dbReference type="KEGG" id="cpap:110817244"/>
<reference evidence="4" key="1">
    <citation type="submission" date="2018-03" db="EMBL/GenBank/DDBJ databases">
        <title>Calmodulin and Calmodulin-like Proteins Reveal their Involvement in Stress Response and Fruit Ripening in Papaya.</title>
        <authorList>
            <person name="Ding X."/>
            <person name="Zhang L."/>
            <person name="Hao Y."/>
            <person name="Xiao S."/>
            <person name="Wu Z."/>
            <person name="Chen W."/>
            <person name="Li X."/>
            <person name="Zhu X."/>
        </authorList>
    </citation>
    <scope>NUCLEOTIDE SEQUENCE</scope>
    <source>
        <tissue evidence="4">Fruit</tissue>
    </source>
</reference>
<dbReference type="PANTHER" id="PTHR46824:SF2">
    <property type="entry name" value="CALCIUM-BINDING PROTEIN CML48-RELATED"/>
    <property type="match status" value="1"/>
</dbReference>
<dbReference type="InterPro" id="IPR018247">
    <property type="entry name" value="EF_Hand_1_Ca_BS"/>
</dbReference>